<gene>
    <name evidence="1" type="ordered locus">Aazo_0712</name>
</gene>
<dbReference type="EMBL" id="CP002059">
    <property type="protein sequence ID" value="ADI63171.1"/>
    <property type="molecule type" value="Genomic_DNA"/>
</dbReference>
<protein>
    <recommendedName>
        <fullName evidence="3">Four helix bundle protein</fullName>
    </recommendedName>
</protein>
<evidence type="ECO:0008006" key="3">
    <source>
        <dbReference type="Google" id="ProtNLM"/>
    </source>
</evidence>
<name>D7E142_NOSA0</name>
<reference evidence="1 2" key="1">
    <citation type="journal article" date="2010" name="PLoS ONE">
        <title>Genome erosion in a nitrogen-fixing vertically transmitted endosymbiotic multicellular cyanobacterium.</title>
        <authorList>
            <person name="Ran L."/>
            <person name="Larsson J."/>
            <person name="Vigil-Stenman T."/>
            <person name="Nylander J.A."/>
            <person name="Ininbergs K."/>
            <person name="Zheng W.W."/>
            <person name="Lapidus A."/>
            <person name="Lowry S."/>
            <person name="Haselkorn R."/>
            <person name="Bergman B."/>
        </authorList>
    </citation>
    <scope>NUCLEOTIDE SEQUENCE [LARGE SCALE GENOMIC DNA]</scope>
    <source>
        <strain evidence="1 2">0708</strain>
    </source>
</reference>
<dbReference type="KEGG" id="naz:Aazo_0712"/>
<dbReference type="Proteomes" id="UP000001511">
    <property type="component" value="Chromosome"/>
</dbReference>
<accession>D7E142</accession>
<dbReference type="InterPro" id="IPR036583">
    <property type="entry name" value="23S_rRNA_IVS_sf"/>
</dbReference>
<evidence type="ECO:0000313" key="2">
    <source>
        <dbReference type="Proteomes" id="UP000001511"/>
    </source>
</evidence>
<sequence>MKNLNLDKQSTDDFVHKLEIALKERRETRYWLRLLIATELMPEELLLPISGEVN</sequence>
<dbReference type="RefSeq" id="WP_013190189.1">
    <property type="nucleotide sequence ID" value="NC_014248.1"/>
</dbReference>
<organism evidence="1 2">
    <name type="scientific">Nostoc azollae (strain 0708)</name>
    <name type="common">Anabaena azollae (strain 0708)</name>
    <dbReference type="NCBI Taxonomy" id="551115"/>
    <lineage>
        <taxon>Bacteria</taxon>
        <taxon>Bacillati</taxon>
        <taxon>Cyanobacteriota</taxon>
        <taxon>Cyanophyceae</taxon>
        <taxon>Nostocales</taxon>
        <taxon>Nostocaceae</taxon>
        <taxon>Trichormus</taxon>
    </lineage>
</organism>
<dbReference type="SUPFAM" id="SSF158446">
    <property type="entry name" value="IVS-encoded protein-like"/>
    <property type="match status" value="1"/>
</dbReference>
<evidence type="ECO:0000313" key="1">
    <source>
        <dbReference type="EMBL" id="ADI63171.1"/>
    </source>
</evidence>
<dbReference type="NCBIfam" id="TIGR02436">
    <property type="entry name" value="four helix bundle protein"/>
    <property type="match status" value="1"/>
</dbReference>
<proteinExistence type="predicted"/>
<dbReference type="Gene3D" id="1.20.1440.60">
    <property type="entry name" value="23S rRNA-intervening sequence"/>
    <property type="match status" value="1"/>
</dbReference>
<dbReference type="AlphaFoldDB" id="D7E142"/>
<dbReference type="InterPro" id="IPR012657">
    <property type="entry name" value="23S_rRNA-intervening_sequence"/>
</dbReference>
<dbReference type="HOGENOM" id="CLU_3045890_0_0_3"/>
<keyword evidence="2" id="KW-1185">Reference proteome</keyword>